<evidence type="ECO:0000313" key="1">
    <source>
        <dbReference type="EMBL" id="PRR71535.1"/>
    </source>
</evidence>
<dbReference type="AlphaFoldDB" id="A0A2T0AQH7"/>
<protein>
    <submittedName>
        <fullName evidence="1">Uncharacterized protein</fullName>
    </submittedName>
</protein>
<dbReference type="NCBIfam" id="NF047593">
    <property type="entry name" value="IS66_ISAeme5_TnpA"/>
    <property type="match status" value="1"/>
</dbReference>
<dbReference type="RefSeq" id="WP_106024438.1">
    <property type="nucleotide sequence ID" value="NZ_PVXN01000046.1"/>
</dbReference>
<dbReference type="OrthoDB" id="1908483at2"/>
<sequence length="111" mass="12643">MSRKLDNATWEEYINKFDACKGTITVKDFCIENKLTKSQFYYHKKRLEKSEVENNTPVFHAISLDSKEKTIKENTFALNEVKITIGNAIITIPVSEAILISSIVKELAAKC</sequence>
<comment type="caution">
    <text evidence="1">The sequence shown here is derived from an EMBL/GenBank/DDBJ whole genome shotgun (WGS) entry which is preliminary data.</text>
</comment>
<gene>
    <name evidence="1" type="ORF">CPAL_17420</name>
</gene>
<reference evidence="1 2" key="1">
    <citation type="submission" date="2018-03" db="EMBL/GenBank/DDBJ databases">
        <title>Genome sequence of Clostridium thermopalmarium DSM 5974.</title>
        <authorList>
            <person name="Poehlein A."/>
            <person name="Daniel R."/>
        </authorList>
    </citation>
    <scope>NUCLEOTIDE SEQUENCE [LARGE SCALE GENOMIC DNA]</scope>
    <source>
        <strain evidence="1 2">DSM 5974</strain>
    </source>
</reference>
<evidence type="ECO:0000313" key="2">
    <source>
        <dbReference type="Proteomes" id="UP000239614"/>
    </source>
</evidence>
<organism evidence="1 2">
    <name type="scientific">Clostridium thermopalmarium DSM 5974</name>
    <dbReference type="NCBI Taxonomy" id="1121340"/>
    <lineage>
        <taxon>Bacteria</taxon>
        <taxon>Bacillati</taxon>
        <taxon>Bacillota</taxon>
        <taxon>Clostridia</taxon>
        <taxon>Eubacteriales</taxon>
        <taxon>Clostridiaceae</taxon>
        <taxon>Clostridium</taxon>
    </lineage>
</organism>
<name>A0A2T0AQH7_9CLOT</name>
<dbReference type="EMBL" id="PVXN01000046">
    <property type="protein sequence ID" value="PRR71535.1"/>
    <property type="molecule type" value="Genomic_DNA"/>
</dbReference>
<accession>A0A2T0AQH7</accession>
<dbReference type="Proteomes" id="UP000239614">
    <property type="component" value="Unassembled WGS sequence"/>
</dbReference>
<proteinExistence type="predicted"/>
<keyword evidence="2" id="KW-1185">Reference proteome</keyword>